<dbReference type="EMBL" id="LLXH01000087">
    <property type="protein sequence ID" value="PKC73433.1"/>
    <property type="molecule type" value="Genomic_DNA"/>
</dbReference>
<dbReference type="EMBL" id="LLXJ01000363">
    <property type="protein sequence ID" value="PKC10691.1"/>
    <property type="molecule type" value="Genomic_DNA"/>
</dbReference>
<reference evidence="1 4" key="2">
    <citation type="submission" date="2017-09" db="EMBL/GenBank/DDBJ databases">
        <title>Extensive intraspecific genome diversity in a model arbuscular mycorrhizal fungus.</title>
        <authorList>
            <person name="Chen E.C."/>
            <person name="Morin E."/>
            <person name="Beaudet D."/>
            <person name="Noel J."/>
            <person name="Ndikumana S."/>
            <person name="Charron P."/>
            <person name="St-Onge C."/>
            <person name="Giorgi J."/>
            <person name="Grigoriev I.V."/>
            <person name="Roux C."/>
            <person name="Martin F.M."/>
            <person name="Corradi N."/>
        </authorList>
    </citation>
    <scope>NUCLEOTIDE SEQUENCE [LARGE SCALE GENOMIC DNA]</scope>
    <source>
        <strain evidence="1 4">A5</strain>
    </source>
</reference>
<evidence type="ECO:0000313" key="4">
    <source>
        <dbReference type="Proteomes" id="UP000232722"/>
    </source>
</evidence>
<evidence type="ECO:0000313" key="3">
    <source>
        <dbReference type="Proteomes" id="UP000232688"/>
    </source>
</evidence>
<sequence length="435" mass="51505">MDDEQWAILFDNEYIRAEDYKRNSRTLDEFNRFLEELPSLLKKKTSLVLNHCIRCRKITIPPGNADECYRIKYSHQVERILTVDALRDTKLDLTTLSVLFNEVGMSFEDFSQSMDNFLEKHKVYICKRCDTLSATSEHAGYRNPSHNHCSVLSSLNQMKEIEFDLLNLFEILKSCVDNHRPNRLSKKWDLFSDDIPLVKRDFYCRHFGKAEWARYIKIDEYYIKNNTLLQYTQFLNDLPKRLHYCAVYKCVNCNRLSSSSKIADLCYQTNQWISDEAYLPQIPHKNREIDNVEVFIKAKVSLNTLSKVYAERYNELSDVNNFFTIICTLYAFFDEKLKFFFRLSIHLNHFLSGLWGFSYFIKTCDIFICTQCGIFSALKQGGSLCRKPYHDHEFERINDVLTFYDEPINLFDLQYVLRTALNIAYPDKPVYIPKN</sequence>
<reference evidence="2 3" key="3">
    <citation type="submission" date="2017-10" db="EMBL/GenBank/DDBJ databases">
        <title>Extensive intraspecific genome diversity in a model arbuscular mycorrhizal fungus.</title>
        <authorList>
            <person name="Chen E.C.H."/>
            <person name="Morin E."/>
            <person name="Baudet D."/>
            <person name="Noel J."/>
            <person name="Ndikumana S."/>
            <person name="Charron P."/>
            <person name="St-Onge C."/>
            <person name="Giorgi J."/>
            <person name="Grigoriev I.V."/>
            <person name="Roux C."/>
            <person name="Martin F.M."/>
            <person name="Corradi N."/>
        </authorList>
    </citation>
    <scope>NUCLEOTIDE SEQUENCE [LARGE SCALE GENOMIC DNA]</scope>
    <source>
        <strain evidence="2 3">A1</strain>
    </source>
</reference>
<dbReference type="Proteomes" id="UP000232688">
    <property type="component" value="Unassembled WGS sequence"/>
</dbReference>
<proteinExistence type="predicted"/>
<dbReference type="AlphaFoldDB" id="A0A2I1DU08"/>
<dbReference type="VEuPathDB" id="FungiDB:FUN_025302"/>
<organism evidence="1 4">
    <name type="scientific">Rhizophagus irregularis</name>
    <dbReference type="NCBI Taxonomy" id="588596"/>
    <lineage>
        <taxon>Eukaryota</taxon>
        <taxon>Fungi</taxon>
        <taxon>Fungi incertae sedis</taxon>
        <taxon>Mucoromycota</taxon>
        <taxon>Glomeromycotina</taxon>
        <taxon>Glomeromycetes</taxon>
        <taxon>Glomerales</taxon>
        <taxon>Glomeraceae</taxon>
        <taxon>Rhizophagus</taxon>
    </lineage>
</organism>
<reference evidence="2 3" key="4">
    <citation type="submission" date="2017-10" db="EMBL/GenBank/DDBJ databases">
        <title>Genome analyses suggest a sexual origin of heterokaryosis in a supposedly ancient asexual fungus.</title>
        <authorList>
            <person name="Corradi N."/>
            <person name="Sedzielewska K."/>
            <person name="Noel J."/>
            <person name="Charron P."/>
            <person name="Farinelli L."/>
            <person name="Marton T."/>
            <person name="Kruger M."/>
            <person name="Pelin A."/>
            <person name="Brachmann A."/>
            <person name="Corradi N."/>
        </authorList>
    </citation>
    <scope>NUCLEOTIDE SEQUENCE [LARGE SCALE GENOMIC DNA]</scope>
    <source>
        <strain evidence="2 3">A1</strain>
    </source>
</reference>
<accession>A0A2I1DU08</accession>
<dbReference type="VEuPathDB" id="FungiDB:RhiirA1_437607"/>
<reference evidence="1 4" key="1">
    <citation type="submission" date="2016-04" db="EMBL/GenBank/DDBJ databases">
        <title>Genome analyses suggest a sexual origin of heterokaryosis in a supposedly ancient asexual fungus.</title>
        <authorList>
            <person name="Ropars J."/>
            <person name="Sedzielewska K."/>
            <person name="Noel J."/>
            <person name="Charron P."/>
            <person name="Farinelli L."/>
            <person name="Marton T."/>
            <person name="Kruger M."/>
            <person name="Pelin A."/>
            <person name="Brachmann A."/>
            <person name="Corradi N."/>
        </authorList>
    </citation>
    <scope>NUCLEOTIDE SEQUENCE [LARGE SCALE GENOMIC DNA]</scope>
    <source>
        <strain evidence="1 4">A5</strain>
    </source>
</reference>
<evidence type="ECO:0000313" key="1">
    <source>
        <dbReference type="EMBL" id="PKC10691.1"/>
    </source>
</evidence>
<comment type="caution">
    <text evidence="1">The sequence shown here is derived from an EMBL/GenBank/DDBJ whole genome shotgun (WGS) entry which is preliminary data.</text>
</comment>
<dbReference type="Proteomes" id="UP000232722">
    <property type="component" value="Unassembled WGS sequence"/>
</dbReference>
<evidence type="ECO:0000313" key="2">
    <source>
        <dbReference type="EMBL" id="PKC73433.1"/>
    </source>
</evidence>
<dbReference type="VEuPathDB" id="FungiDB:RhiirFUN_024667"/>
<protein>
    <submittedName>
        <fullName evidence="1">Uncharacterized protein</fullName>
    </submittedName>
</protein>
<name>A0A2I1DU08_9GLOM</name>
<gene>
    <name evidence="2" type="ORF">RhiirA1_437607</name>
    <name evidence="1" type="ORF">RhiirA5_397967</name>
</gene>
<dbReference type="OrthoDB" id="2303642at2759"/>